<dbReference type="SUPFAM" id="SSF50156">
    <property type="entry name" value="PDZ domain-like"/>
    <property type="match status" value="2"/>
</dbReference>
<dbReference type="PROSITE" id="PS50106">
    <property type="entry name" value="PDZ"/>
    <property type="match status" value="1"/>
</dbReference>
<dbReference type="PANTHER" id="PTHR46366:SF1">
    <property type="entry name" value="PDZ DOMAIN-CONTAINING PROTEIN C1685.05"/>
    <property type="match status" value="1"/>
</dbReference>
<feature type="compositionally biased region" description="Polar residues" evidence="1">
    <location>
        <begin position="1313"/>
        <end position="1323"/>
    </location>
</feature>
<feature type="region of interest" description="Disordered" evidence="1">
    <location>
        <begin position="1305"/>
        <end position="1358"/>
    </location>
</feature>
<dbReference type="PANTHER" id="PTHR46366">
    <property type="entry name" value="PRO-APOPTOTIC SERINE PROTEASE NMA111"/>
    <property type="match status" value="1"/>
</dbReference>
<organism evidence="3 4">
    <name type="scientific">[Myrmecia] bisecta</name>
    <dbReference type="NCBI Taxonomy" id="41462"/>
    <lineage>
        <taxon>Eukaryota</taxon>
        <taxon>Viridiplantae</taxon>
        <taxon>Chlorophyta</taxon>
        <taxon>core chlorophytes</taxon>
        <taxon>Trebouxiophyceae</taxon>
        <taxon>Trebouxiales</taxon>
        <taxon>Trebouxiaceae</taxon>
        <taxon>Myrmecia</taxon>
    </lineage>
</organism>
<name>A0AAW1Q4H4_9CHLO</name>
<gene>
    <name evidence="3" type="ORF">WJX72_004724</name>
</gene>
<dbReference type="EMBL" id="JALJOR010000005">
    <property type="protein sequence ID" value="KAK9816756.1"/>
    <property type="molecule type" value="Genomic_DNA"/>
</dbReference>
<dbReference type="SUPFAM" id="SSF50494">
    <property type="entry name" value="Trypsin-like serine proteases"/>
    <property type="match status" value="2"/>
</dbReference>
<evidence type="ECO:0000313" key="3">
    <source>
        <dbReference type="EMBL" id="KAK9816756.1"/>
    </source>
</evidence>
<dbReference type="Gene3D" id="2.40.10.120">
    <property type="match status" value="1"/>
</dbReference>
<keyword evidence="4" id="KW-1185">Reference proteome</keyword>
<evidence type="ECO:0000259" key="2">
    <source>
        <dbReference type="PROSITE" id="PS50106"/>
    </source>
</evidence>
<reference evidence="3 4" key="1">
    <citation type="journal article" date="2024" name="Nat. Commun.">
        <title>Phylogenomics reveals the evolutionary origins of lichenization in chlorophyte algae.</title>
        <authorList>
            <person name="Puginier C."/>
            <person name="Libourel C."/>
            <person name="Otte J."/>
            <person name="Skaloud P."/>
            <person name="Haon M."/>
            <person name="Grisel S."/>
            <person name="Petersen M."/>
            <person name="Berrin J.G."/>
            <person name="Delaux P.M."/>
            <person name="Dal Grande F."/>
            <person name="Keller J."/>
        </authorList>
    </citation>
    <scope>NUCLEOTIDE SEQUENCE [LARGE SCALE GENOMIC DNA]</scope>
    <source>
        <strain evidence="3 4">SAG 2043</strain>
    </source>
</reference>
<evidence type="ECO:0000313" key="4">
    <source>
        <dbReference type="Proteomes" id="UP001489004"/>
    </source>
</evidence>
<dbReference type="InterPro" id="IPR009003">
    <property type="entry name" value="Peptidase_S1_PA"/>
</dbReference>
<feature type="domain" description="PDZ" evidence="2">
    <location>
        <begin position="722"/>
        <end position="773"/>
    </location>
</feature>
<evidence type="ECO:0000256" key="1">
    <source>
        <dbReference type="SAM" id="MobiDB-lite"/>
    </source>
</evidence>
<accession>A0AAW1Q4H4</accession>
<dbReference type="InterPro" id="IPR036034">
    <property type="entry name" value="PDZ_sf"/>
</dbReference>
<protein>
    <recommendedName>
        <fullName evidence="2">PDZ domain-containing protein</fullName>
    </recommendedName>
</protein>
<dbReference type="Pfam" id="PF13365">
    <property type="entry name" value="Trypsin_2"/>
    <property type="match status" value="1"/>
</dbReference>
<sequence>MLPSQTRPLLGKVAAEKVHFCSHHPQTRACQTGSQVPARLSGQIAYLDLAYTAKKARNSNIAHGDIIWEHVLQRLKVPSVPHETAWDTLQQLLLSAGPPIAIVYDESDSIRGMPVLFEDWLVGMRSLSQGALQETRMTGQMFVGTLHKLMQRRLGLSLATACDHMLSAVHSSNPEMQAVIQDLLGTGERPGPGLLADTCSELLCDGVVTLMTTKAGGEYLVISSPLLAQALQQTALRSLTDLPDMPLLPRSPPAREVGEYLVENGISMFQSGRLLQPQVQTMKGEQILEYALQHEMSRGLHIVSRSALLLHSLKLKLVVERPKPGQKPRKDPRTRKRAESQKQLQRAMEGFAAWPDKQPDNVIFVDVLLDLEYERALIQYMDRPNAVKDVAMREVPNFFTVTNPAVQPIPRRSMSMAALWLAHMSATSAIQQNVCFKEHSWTCGTIEQRRRMPCEPASHASADDWKQALDTVVPCCLVLKITQARAFDTEAAGSSYATGFIVDKKRGLILTNRHVVTPGPITAEAIFLNHEEVPVYPLYYDPIHDFGFLRFDPSKLQFMAVGEVPLAPEAAAVGMEVRVIGNDSGEKVSILAGTLARLDRDAPHYSRTGYNDFNTFYLQAASGTKGGSSGSPVIDSKGRVVALNAGGKNKAASAYYLPLERVVRALKLLQAGKDWQAAKDPSAGPDRWPQPQIPRGDFQATFVFKGFEEVRRLGLTHQTEAVVRAAAAQEASEAEGIATGPPTGMLVVDSIVPGGPADGALEPGDALIKLDGRCICHFLPMEALLDDHVGRTVEVEVERGGVHITARIQVQDLHAVTPSSMLEIAGASIHALSYQQARNHRAQVGQVYIAETGYLFGRAAVPKYAILTSLAGQATPDLETFARVLRSQAAGARVPLHFLVFGERNRKRTALLHVDRNWYGPALYWTRDHAAGLWHATANWPAGDVQRSVSAAPQPAPSAAAEPDGQLPQILVDAEAEEHVVDPLEDKLKRCLVLIEVDIPLVALADGVHSRSFTGNGVVVHHSSTLGLVVVDRNTVAIGAGDIMLSFGAHPAEVSARVRFLHPLHNFAIVSYNPKDLSPEAREMVRAAELLATPALHSGDSVRLAGLTKELRLMRRQSQVINACASLAINCIEVPRFRAVHEEVIKVDHDFGATFSGVLTDEEGRVRALWGSYSEQVEREEREWCAGLPTSVFQPYVEQLSGANLESPGCRAVPPRVRVLDAELEPVLLSKAAQFGMPAEWVARLARLDPLRRQVLRVRSCVAGSHAAAVLQGGDIVLAAAGQPVSHFRGMEDIIASYQQPASGRAGAPLQELPSSAGQTNDNAGADLEVSPRKRSRPVKGQPPPASPKKSRSVEEAATPADDLAMQALPAIPLTICRNARVEEVSVRLGLECGLGTDRLVHWCGAQLQAPHRAVREMGFLPEPCNGVYVSRWHHGSPAHRYGLYALHWITQVNGIAVPDLDAFLGVAKMLQDKAFVRLKLIHLETGKPKVLTLKQDLRYWPTWELRQDTTAAAWKRIVWVRSPDLAHLPDSVEGETTHMATL</sequence>
<dbReference type="Gene3D" id="2.30.42.10">
    <property type="match status" value="3"/>
</dbReference>
<dbReference type="CDD" id="cd06786">
    <property type="entry name" value="cpPDZ1_ScNma111-like"/>
    <property type="match status" value="1"/>
</dbReference>
<dbReference type="Proteomes" id="UP001489004">
    <property type="component" value="Unassembled WGS sequence"/>
</dbReference>
<proteinExistence type="predicted"/>
<dbReference type="InterPro" id="IPR001478">
    <property type="entry name" value="PDZ"/>
</dbReference>
<dbReference type="Pfam" id="PF12812">
    <property type="entry name" value="PDZ_1"/>
    <property type="match status" value="2"/>
</dbReference>
<comment type="caution">
    <text evidence="3">The sequence shown here is derived from an EMBL/GenBank/DDBJ whole genome shotgun (WGS) entry which is preliminary data.</text>
</comment>
<dbReference type="InterPro" id="IPR025926">
    <property type="entry name" value="PDZ-like_dom"/>
</dbReference>
<feature type="compositionally biased region" description="Basic and acidic residues" evidence="1">
    <location>
        <begin position="320"/>
        <end position="331"/>
    </location>
</feature>
<dbReference type="SMART" id="SM00228">
    <property type="entry name" value="PDZ"/>
    <property type="match status" value="2"/>
</dbReference>
<feature type="region of interest" description="Disordered" evidence="1">
    <location>
        <begin position="320"/>
        <end position="342"/>
    </location>
</feature>